<dbReference type="RefSeq" id="WP_095910535.1">
    <property type="nucleotide sequence ID" value="NZ_CP022386.1"/>
</dbReference>
<evidence type="ECO:0000256" key="1">
    <source>
        <dbReference type="SAM" id="MobiDB-lite"/>
    </source>
</evidence>
<dbReference type="GeneID" id="84808656"/>
<proteinExistence type="predicted"/>
<accession>A0A250FTH4</accession>
<feature type="region of interest" description="Disordered" evidence="1">
    <location>
        <begin position="198"/>
        <end position="227"/>
    </location>
</feature>
<feature type="compositionally biased region" description="Basic residues" evidence="1">
    <location>
        <begin position="218"/>
        <end position="227"/>
    </location>
</feature>
<evidence type="ECO:0000313" key="3">
    <source>
        <dbReference type="Proteomes" id="UP000217250"/>
    </source>
</evidence>
<dbReference type="EMBL" id="CP022386">
    <property type="protein sequence ID" value="ATA87257.1"/>
    <property type="molecule type" value="Genomic_DNA"/>
</dbReference>
<gene>
    <name evidence="2" type="ORF">CGC50_08825</name>
</gene>
<dbReference type="Proteomes" id="UP000217250">
    <property type="component" value="Chromosome"/>
</dbReference>
<feature type="compositionally biased region" description="Basic and acidic residues" evidence="1">
    <location>
        <begin position="205"/>
        <end position="217"/>
    </location>
</feature>
<dbReference type="KEGG" id="cgh:CGC50_08825"/>
<dbReference type="AlphaFoldDB" id="A0A250FTH4"/>
<dbReference type="OrthoDB" id="8610030at2"/>
<name>A0A250FTH4_9FLAO</name>
<organism evidence="2 3">
    <name type="scientific">Capnocytophaga gingivalis</name>
    <dbReference type="NCBI Taxonomy" id="1017"/>
    <lineage>
        <taxon>Bacteria</taxon>
        <taxon>Pseudomonadati</taxon>
        <taxon>Bacteroidota</taxon>
        <taxon>Flavobacteriia</taxon>
        <taxon>Flavobacteriales</taxon>
        <taxon>Flavobacteriaceae</taxon>
        <taxon>Capnocytophaga</taxon>
    </lineage>
</organism>
<reference evidence="3" key="1">
    <citation type="submission" date="2017-06" db="EMBL/GenBank/DDBJ databases">
        <title>Capnocytophaga spp. assemblies.</title>
        <authorList>
            <person name="Gulvik C.A."/>
        </authorList>
    </citation>
    <scope>NUCLEOTIDE SEQUENCE [LARGE SCALE GENOMIC DNA]</scope>
    <source>
        <strain evidence="3">H1496</strain>
    </source>
</reference>
<evidence type="ECO:0000313" key="2">
    <source>
        <dbReference type="EMBL" id="ATA87257.1"/>
    </source>
</evidence>
<protein>
    <submittedName>
        <fullName evidence="2">Uncharacterized protein</fullName>
    </submittedName>
</protein>
<sequence length="227" mass="26728">MKIISKFKDYYDYKVAEYGIDENLVYDRRLPTGVGIGSPQRSWIILENAADDEALHSALYVGNTLVHLFATRSKIYTHWDFEDPDDWHYNLFDLWYGNRYALMNDGKEIRITSYLSATCDTLLEQMEAPREQNIFQLEDQPPWLVLKSPLLLIYNKDHRGNNRATHYVNLQELGIYIDPDFVWQHIVQYLSDLKTQAEQSPELPNELKIDSKGFDKKRSFRPKMKGQ</sequence>